<keyword evidence="3" id="KW-0479">Metal-binding</keyword>
<evidence type="ECO:0000313" key="12">
    <source>
        <dbReference type="Proteomes" id="UP001165685"/>
    </source>
</evidence>
<evidence type="ECO:0000313" key="11">
    <source>
        <dbReference type="EMBL" id="MDA2807142.1"/>
    </source>
</evidence>
<feature type="compositionally biased region" description="Polar residues" evidence="9">
    <location>
        <begin position="1731"/>
        <end position="1742"/>
    </location>
</feature>
<accession>A0ABT4TR42</accession>
<dbReference type="InterPro" id="IPR013382">
    <property type="entry name" value="CRISPR-assoc_prot_Cse2"/>
</dbReference>
<dbReference type="CDD" id="cd09729">
    <property type="entry name" value="Cse1_I-E"/>
    <property type="match status" value="1"/>
</dbReference>
<dbReference type="Pfam" id="PF18019">
    <property type="entry name" value="Cas3_HD"/>
    <property type="match status" value="1"/>
</dbReference>
<keyword evidence="5" id="KW-0378">Hydrolase</keyword>
<evidence type="ECO:0000256" key="5">
    <source>
        <dbReference type="ARBA" id="ARBA00022801"/>
    </source>
</evidence>
<gene>
    <name evidence="11" type="primary">casA</name>
    <name evidence="11" type="ORF">O4U47_21735</name>
</gene>
<dbReference type="Proteomes" id="UP001165685">
    <property type="component" value="Unassembled WGS sequence"/>
</dbReference>
<dbReference type="Pfam" id="PF09485">
    <property type="entry name" value="CRISPR_Cse2"/>
    <property type="match status" value="1"/>
</dbReference>
<dbReference type="InterPro" id="IPR054712">
    <property type="entry name" value="Cas3-like_dom"/>
</dbReference>
<evidence type="ECO:0000256" key="8">
    <source>
        <dbReference type="ARBA" id="ARBA00023118"/>
    </source>
</evidence>
<dbReference type="Pfam" id="PF09481">
    <property type="entry name" value="CRISPR_Cse1"/>
    <property type="match status" value="1"/>
</dbReference>
<feature type="domain" description="HD Cas3-type" evidence="10">
    <location>
        <begin position="34"/>
        <end position="241"/>
    </location>
</feature>
<dbReference type="PROSITE" id="PS51643">
    <property type="entry name" value="HD_CAS3"/>
    <property type="match status" value="1"/>
</dbReference>
<protein>
    <submittedName>
        <fullName evidence="11">Type I-E CRISPR-associated protein Cse1/CasA</fullName>
    </submittedName>
</protein>
<dbReference type="Pfam" id="PF22590">
    <property type="entry name" value="Cas3-like_C_2"/>
    <property type="match status" value="1"/>
</dbReference>
<dbReference type="NCBIfam" id="TIGR01596">
    <property type="entry name" value="cas3_HD"/>
    <property type="match status" value="1"/>
</dbReference>
<feature type="region of interest" description="Disordered" evidence="9">
    <location>
        <begin position="1507"/>
        <end position="1548"/>
    </location>
</feature>
<evidence type="ECO:0000259" key="10">
    <source>
        <dbReference type="PROSITE" id="PS51643"/>
    </source>
</evidence>
<evidence type="ECO:0000256" key="1">
    <source>
        <dbReference type="ARBA" id="ARBA00006847"/>
    </source>
</evidence>
<keyword evidence="8" id="KW-0051">Antiviral defense</keyword>
<dbReference type="SUPFAM" id="SSF52540">
    <property type="entry name" value="P-loop containing nucleoside triphosphate hydrolases"/>
    <property type="match status" value="1"/>
</dbReference>
<evidence type="ECO:0000256" key="6">
    <source>
        <dbReference type="ARBA" id="ARBA00022806"/>
    </source>
</evidence>
<keyword evidence="12" id="KW-1185">Reference proteome</keyword>
<feature type="compositionally biased region" description="Low complexity" evidence="9">
    <location>
        <begin position="1520"/>
        <end position="1536"/>
    </location>
</feature>
<keyword evidence="4" id="KW-0547">Nucleotide-binding</keyword>
<dbReference type="CDD" id="cd09641">
    <property type="entry name" value="Cas3''_I"/>
    <property type="match status" value="1"/>
</dbReference>
<dbReference type="Gene3D" id="1.10.3210.30">
    <property type="match status" value="1"/>
</dbReference>
<dbReference type="InterPro" id="IPR041372">
    <property type="entry name" value="Cas3_C"/>
</dbReference>
<dbReference type="Gene3D" id="1.10.132.100">
    <property type="match status" value="1"/>
</dbReference>
<dbReference type="NCBIfam" id="TIGR02548">
    <property type="entry name" value="casB_cse2"/>
    <property type="match status" value="1"/>
</dbReference>
<dbReference type="EMBL" id="JAQFWP010000048">
    <property type="protein sequence ID" value="MDA2807142.1"/>
    <property type="molecule type" value="Genomic_DNA"/>
</dbReference>
<sequence>MVSEPLSCSITSDNDFGNQFSDAARVIWAKYDPNSNEWMSLWRHMADSAAMADMIWKSWLPRGVRRLVSDSLPGGESDARRLLSWLSSIHDIGKATPSFACQVDWLAGRMQGFGLEVARREEMDRHGSTPHALAGQFLVQEWVTEKYGWSNRSAMQLGAIIGGHHGAFPSFAQINDLDSDSFSIRAHGASGERWRQVQSEFLVKFADVCGVSDRLSEWRSVRLAQPVQVVLAALVTLVDWIVSTQDCFPYDNGLELTVSTADRVTAAWRALDLPEPWVPVEPRGTAAEVFATRVAPSADENMDPLWEEAICLARESSQPGLVILEAPVGEGKTNAALVATEIAAARSGAGGLFIAMPTLSAALGMESRLRAWLSRLPRRDHKTSRQFHTESGVGQEGEEFPVDWIPTIVGLDADGDPGASSSVIGAPSLSEELAAHRWLRGPKRELLAPFVVGTIDQLLGAAVESRHAALRHLALASKVVLIEDPGSCGAPTDAFLERTLTWLAGYRVPVIISSTALSAPRRRALAEAYAGASPDTEQLGRVEGYPLLTSIAPGNRLTTRLPVQSASPAAPIRLEQLDEDEGQLADRLAGEVAEGRLVLVVRNSVDRVLHTAEHLRERFGTAHVTVAHSRLVADDWERKRSEIGDLLRDRRGTGHIIVASPVIEHFDDFDVDVLVTDLAPAKPLLERIGRLRRHSTESRRNSAPPRRCVITGVHWQALPPEPVQQACHVYDRYVLLRSLAALEPYLDASAVDVTEFTFNLVRNAHKDPHECPAAWAPALAHAQEEYQSRSAEERATAERWLMKDIGRPGRSLVGWTEPDVGDIADTPAGRALVRGEPAPVEVLVVQQSHGGTLTTLPWLGKGRGGLAVPRGGLPEPPVARVVAASRLRLPHFFSQEGIREQAIQELAGMTPPAWQVDHSLWLAGKLVLVLDSEGRARLAGYDLQYTPGDGLMVVPAASPDLRLVGESASFDLTSRPWIPVQRSDGSIADLSLRQIFAEAGAVRRVVGDVATQEFALVRLLLAIAHDAVRPANLDEWEDLWTDNDPFAVVAEYLDRHRERFDLLHPRTPFFQTADLRTAKDEVASLNRIVADVPVGRSLFTTRAFGAQRLTFAEAARWLVHAHAFDPSGIKSGAVGDPRVKNNKGYPQGVAWAGHLGGVFVEGATLRETLLLNLIPGDAARPVTACDSQPAWCHSPTGPAPLSEEERAFRPRGPQDMYTWQSRRVRLHFDHEGVHGVVLCYGDPLSPVNQHQHEPMTAWTRSPAQERRLHTSPVYMPRAHDSDPFAWRSLSTLLRDATPPSNSAADGDKPQSLRPAVVDWVAQVITEGVIAPRHLLRLRTIGVRYGTQQSVISELIDDSVPLPGLLLHEQDLRYAEAALGAVSDNESVVTALGDLAADLATVAGRPPGRSREDARWQGFHALDAEFRNWLHDLASSRDPAQERRAWQQQAHRTITDLAQRWVAHAGSAAWQGTIDRVSDSVHLVDAATAEQRFRARVNQALSGRFAIDSSSEGETADGHAARGQGAAAARPSSAWASTTHEDAMQATVRDTTSMRIDLLQRGYRRSRPEAQTVVARLRKATGTPLDSLLPDLREGMDLGWVDVPAFTEDQKAWVDNAVHLVMTLWAVHQQARQQANMHVVNGPTLGGATARLMRNSAADEPAFRRFSLTTRASSLTVLRRRLLDLVLWLRQELIPLDYGLLAAQVYRWQQPGGQSQVQHEWVRGFHARQRRSPFQPSTRSNTSHAKDLM</sequence>
<dbReference type="Gene3D" id="3.40.50.300">
    <property type="entry name" value="P-loop containing nucleotide triphosphate hydrolases"/>
    <property type="match status" value="1"/>
</dbReference>
<comment type="similarity">
    <text evidence="1">In the N-terminal section; belongs to the CRISPR-associated nuclease Cas3-HD family.</text>
</comment>
<evidence type="ECO:0000256" key="4">
    <source>
        <dbReference type="ARBA" id="ARBA00022741"/>
    </source>
</evidence>
<feature type="region of interest" description="Disordered" evidence="9">
    <location>
        <begin position="1727"/>
        <end position="1748"/>
    </location>
</feature>
<keyword evidence="7" id="KW-0067">ATP-binding</keyword>
<dbReference type="InterPro" id="IPR006483">
    <property type="entry name" value="CRISPR-assoc_Cas3_HD"/>
</dbReference>
<evidence type="ECO:0000256" key="3">
    <source>
        <dbReference type="ARBA" id="ARBA00022723"/>
    </source>
</evidence>
<dbReference type="Gene3D" id="1.10.520.40">
    <property type="entry name" value="CRISPR-associated protein Cse2"/>
    <property type="match status" value="1"/>
</dbReference>
<dbReference type="InterPro" id="IPR038287">
    <property type="entry name" value="Cse2_sf"/>
</dbReference>
<reference evidence="11" key="1">
    <citation type="submission" date="2023-01" db="EMBL/GenBank/DDBJ databases">
        <title>Draft genome sequence of Nocardiopsis sp. LSu2-4 isolated from halophytes.</title>
        <authorList>
            <person name="Duangmal K."/>
            <person name="Chantavorakit T."/>
        </authorList>
    </citation>
    <scope>NUCLEOTIDE SEQUENCE</scope>
    <source>
        <strain evidence="11">LSu2-4</strain>
    </source>
</reference>
<dbReference type="InterPro" id="IPR027417">
    <property type="entry name" value="P-loop_NTPase"/>
</dbReference>
<name>A0ABT4TR42_9ACTN</name>
<dbReference type="RefSeq" id="WP_270679774.1">
    <property type="nucleotide sequence ID" value="NZ_JAQFWP010000048.1"/>
</dbReference>
<dbReference type="Pfam" id="PF18395">
    <property type="entry name" value="Cas3_C"/>
    <property type="match status" value="1"/>
</dbReference>
<proteinExistence type="inferred from homology"/>
<comment type="caution">
    <text evidence="11">The sequence shown here is derived from an EMBL/GenBank/DDBJ whole genome shotgun (WGS) entry which is preliminary data.</text>
</comment>
<organism evidence="11 12">
    <name type="scientific">Nocardiopsis suaedae</name>
    <dbReference type="NCBI Taxonomy" id="3018444"/>
    <lineage>
        <taxon>Bacteria</taxon>
        <taxon>Bacillati</taxon>
        <taxon>Actinomycetota</taxon>
        <taxon>Actinomycetes</taxon>
        <taxon>Streptosporangiales</taxon>
        <taxon>Nocardiopsidaceae</taxon>
        <taxon>Nocardiopsis</taxon>
    </lineage>
</organism>
<comment type="similarity">
    <text evidence="2">In the central section; belongs to the CRISPR-associated helicase Cas3 family.</text>
</comment>
<evidence type="ECO:0000256" key="7">
    <source>
        <dbReference type="ARBA" id="ARBA00022840"/>
    </source>
</evidence>
<dbReference type="InterPro" id="IPR038257">
    <property type="entry name" value="CRISPR-assoc_Cas3_HD_sf"/>
</dbReference>
<evidence type="ECO:0000256" key="9">
    <source>
        <dbReference type="SAM" id="MobiDB-lite"/>
    </source>
</evidence>
<keyword evidence="6" id="KW-0347">Helicase</keyword>
<evidence type="ECO:0000256" key="2">
    <source>
        <dbReference type="ARBA" id="ARBA00009046"/>
    </source>
</evidence>
<dbReference type="InterPro" id="IPR013381">
    <property type="entry name" value="CRISPR-assoc_prot_Cse1"/>
</dbReference>
<dbReference type="NCBIfam" id="TIGR02547">
    <property type="entry name" value="casA_cse1"/>
    <property type="match status" value="1"/>
</dbReference>